<evidence type="ECO:0000313" key="1">
    <source>
        <dbReference type="EMBL" id="GBP49454.1"/>
    </source>
</evidence>
<dbReference type="AlphaFoldDB" id="A0A4C1WH33"/>
<accession>A0A4C1WH33</accession>
<gene>
    <name evidence="1" type="ORF">EVAR_25668_1</name>
</gene>
<organism evidence="1 2">
    <name type="scientific">Eumeta variegata</name>
    <name type="common">Bagworm moth</name>
    <name type="synonym">Eumeta japonica</name>
    <dbReference type="NCBI Taxonomy" id="151549"/>
    <lineage>
        <taxon>Eukaryota</taxon>
        <taxon>Metazoa</taxon>
        <taxon>Ecdysozoa</taxon>
        <taxon>Arthropoda</taxon>
        <taxon>Hexapoda</taxon>
        <taxon>Insecta</taxon>
        <taxon>Pterygota</taxon>
        <taxon>Neoptera</taxon>
        <taxon>Endopterygota</taxon>
        <taxon>Lepidoptera</taxon>
        <taxon>Glossata</taxon>
        <taxon>Ditrysia</taxon>
        <taxon>Tineoidea</taxon>
        <taxon>Psychidae</taxon>
        <taxon>Oiketicinae</taxon>
        <taxon>Eumeta</taxon>
    </lineage>
</organism>
<evidence type="ECO:0000313" key="2">
    <source>
        <dbReference type="Proteomes" id="UP000299102"/>
    </source>
</evidence>
<keyword evidence="2" id="KW-1185">Reference proteome</keyword>
<reference evidence="1 2" key="1">
    <citation type="journal article" date="2019" name="Commun. Biol.">
        <title>The bagworm genome reveals a unique fibroin gene that provides high tensile strength.</title>
        <authorList>
            <person name="Kono N."/>
            <person name="Nakamura H."/>
            <person name="Ohtoshi R."/>
            <person name="Tomita M."/>
            <person name="Numata K."/>
            <person name="Arakawa K."/>
        </authorList>
    </citation>
    <scope>NUCLEOTIDE SEQUENCE [LARGE SCALE GENOMIC DNA]</scope>
</reference>
<sequence length="129" mass="15117">MVIEYWESAPVVTSSHAHSVVSSFLRKRTQRHRNCNRERRTRLSLPTRTSRPTDSVIELHIYDRCLSFRVCRIRIFVYTRVKLQEAGSILNTRIKVCYSQDLPSASPVKRHLRFAIGTHRYESSSSIRV</sequence>
<protein>
    <submittedName>
        <fullName evidence="1">Uncharacterized protein</fullName>
    </submittedName>
</protein>
<dbReference type="EMBL" id="BGZK01000545">
    <property type="protein sequence ID" value="GBP49454.1"/>
    <property type="molecule type" value="Genomic_DNA"/>
</dbReference>
<dbReference type="Proteomes" id="UP000299102">
    <property type="component" value="Unassembled WGS sequence"/>
</dbReference>
<name>A0A4C1WH33_EUMVA</name>
<proteinExistence type="predicted"/>
<comment type="caution">
    <text evidence="1">The sequence shown here is derived from an EMBL/GenBank/DDBJ whole genome shotgun (WGS) entry which is preliminary data.</text>
</comment>